<dbReference type="Proteomes" id="UP001159363">
    <property type="component" value="Chromosome 4"/>
</dbReference>
<dbReference type="EMBL" id="JARBHB010000005">
    <property type="protein sequence ID" value="KAJ8882796.1"/>
    <property type="molecule type" value="Genomic_DNA"/>
</dbReference>
<name>A0ABQ9HEP1_9NEOP</name>
<evidence type="ECO:0000256" key="1">
    <source>
        <dbReference type="SAM" id="MobiDB-lite"/>
    </source>
</evidence>
<accession>A0ABQ9HEP1</accession>
<feature type="region of interest" description="Disordered" evidence="1">
    <location>
        <begin position="91"/>
        <end position="114"/>
    </location>
</feature>
<gene>
    <name evidence="2" type="ORF">PR048_014610</name>
</gene>
<proteinExistence type="predicted"/>
<evidence type="ECO:0000313" key="2">
    <source>
        <dbReference type="EMBL" id="KAJ8882796.1"/>
    </source>
</evidence>
<organism evidence="2 3">
    <name type="scientific">Dryococelus australis</name>
    <dbReference type="NCBI Taxonomy" id="614101"/>
    <lineage>
        <taxon>Eukaryota</taxon>
        <taxon>Metazoa</taxon>
        <taxon>Ecdysozoa</taxon>
        <taxon>Arthropoda</taxon>
        <taxon>Hexapoda</taxon>
        <taxon>Insecta</taxon>
        <taxon>Pterygota</taxon>
        <taxon>Neoptera</taxon>
        <taxon>Polyneoptera</taxon>
        <taxon>Phasmatodea</taxon>
        <taxon>Verophasmatodea</taxon>
        <taxon>Anareolatae</taxon>
        <taxon>Phasmatidae</taxon>
        <taxon>Eurycanthinae</taxon>
        <taxon>Dryococelus</taxon>
    </lineage>
</organism>
<evidence type="ECO:0000313" key="3">
    <source>
        <dbReference type="Proteomes" id="UP001159363"/>
    </source>
</evidence>
<feature type="compositionally biased region" description="Basic and acidic residues" evidence="1">
    <location>
        <begin position="1"/>
        <end position="19"/>
    </location>
</feature>
<protein>
    <submittedName>
        <fullName evidence="2">Uncharacterized protein</fullName>
    </submittedName>
</protein>
<keyword evidence="3" id="KW-1185">Reference proteome</keyword>
<sequence length="114" mass="12026">MEQRRDARTGGTDIPEKTRRPAASSGTIATCESLGEARPGFEPGSPRWEGSQVHTCGQCPRGAAATVPQKAFHEGLTYMYQCTRSCGAAAVPQRGRRGAAAGPPRSMSARVHTA</sequence>
<reference evidence="2 3" key="1">
    <citation type="submission" date="2023-02" db="EMBL/GenBank/DDBJ databases">
        <title>LHISI_Scaffold_Assembly.</title>
        <authorList>
            <person name="Stuart O.P."/>
            <person name="Cleave R."/>
            <person name="Magrath M.J.L."/>
            <person name="Mikheyev A.S."/>
        </authorList>
    </citation>
    <scope>NUCLEOTIDE SEQUENCE [LARGE SCALE GENOMIC DNA]</scope>
    <source>
        <strain evidence="2">Daus_M_001</strain>
        <tissue evidence="2">Leg muscle</tissue>
    </source>
</reference>
<feature type="region of interest" description="Disordered" evidence="1">
    <location>
        <begin position="1"/>
        <end position="53"/>
    </location>
</feature>
<feature type="compositionally biased region" description="Low complexity" evidence="1">
    <location>
        <begin position="91"/>
        <end position="105"/>
    </location>
</feature>
<comment type="caution">
    <text evidence="2">The sequence shown here is derived from an EMBL/GenBank/DDBJ whole genome shotgun (WGS) entry which is preliminary data.</text>
</comment>